<keyword evidence="2" id="KW-0812">Transmembrane</keyword>
<feature type="transmembrane region" description="Helical" evidence="2">
    <location>
        <begin position="252"/>
        <end position="272"/>
    </location>
</feature>
<reference evidence="3" key="1">
    <citation type="submission" date="2024-05" db="EMBL/GenBank/DDBJ databases">
        <title>Whole genome shotgun sequence of Streptomyces hygroscopicus NBRC 113678.</title>
        <authorList>
            <person name="Komaki H."/>
            <person name="Tamura T."/>
        </authorList>
    </citation>
    <scope>NUCLEOTIDE SEQUENCE</scope>
    <source>
        <strain evidence="3">N11-34</strain>
    </source>
</reference>
<feature type="transmembrane region" description="Helical" evidence="2">
    <location>
        <begin position="102"/>
        <end position="119"/>
    </location>
</feature>
<keyword evidence="4" id="KW-1185">Reference proteome</keyword>
<comment type="caution">
    <text evidence="3">The sequence shown here is derived from an EMBL/GenBank/DDBJ whole genome shotgun (WGS) entry which is preliminary data.</text>
</comment>
<feature type="transmembrane region" description="Helical" evidence="2">
    <location>
        <begin position="46"/>
        <end position="65"/>
    </location>
</feature>
<keyword evidence="2" id="KW-1133">Transmembrane helix</keyword>
<sequence length="305" mass="31595">MLSPLLAVLAAVANALASALQRKAAREEPEEENLRLRLVWHLLHRPVWFCGVASLIVAFLLQAVALGNGQLSVVQPLLALELPTALIIAGFLFGSRLGRREWGASAVMAMGLAGLLLALGPSGGSTSSVAWWEWAIGCGANTVLIAAGVLCGRRASGARREAVLGTTTGCAFGLTAALMKGMTSSFSHGLLSVFTSWQLWAMIIVGAGAMFLLQSAMHAGRLLATQPGLTMADPVVAILWGVLIFHETVRGGLFILLAVLAAAAVAAAVMVLSRSPLLSGEGGEREDGGGAGREEATRSRPPGET</sequence>
<dbReference type="NCBIfam" id="NF038012">
    <property type="entry name" value="DMT_1"/>
    <property type="match status" value="1"/>
</dbReference>
<protein>
    <submittedName>
        <fullName evidence="3">Membrane protein</fullName>
    </submittedName>
</protein>
<organism evidence="3 4">
    <name type="scientific">Streptomyces hygroscopicus</name>
    <dbReference type="NCBI Taxonomy" id="1912"/>
    <lineage>
        <taxon>Bacteria</taxon>
        <taxon>Bacillati</taxon>
        <taxon>Actinomycetota</taxon>
        <taxon>Actinomycetes</taxon>
        <taxon>Kitasatosporales</taxon>
        <taxon>Streptomycetaceae</taxon>
        <taxon>Streptomyces</taxon>
        <taxon>Streptomyces violaceusniger group</taxon>
    </lineage>
</organism>
<dbReference type="EMBL" id="BNEK01000005">
    <property type="protein sequence ID" value="GHJ33898.1"/>
    <property type="molecule type" value="Genomic_DNA"/>
</dbReference>
<proteinExistence type="predicted"/>
<evidence type="ECO:0000313" key="4">
    <source>
        <dbReference type="Proteomes" id="UP001054854"/>
    </source>
</evidence>
<feature type="transmembrane region" description="Helical" evidence="2">
    <location>
        <begin position="131"/>
        <end position="150"/>
    </location>
</feature>
<feature type="transmembrane region" description="Helical" evidence="2">
    <location>
        <begin position="229"/>
        <end position="246"/>
    </location>
</feature>
<feature type="transmembrane region" description="Helical" evidence="2">
    <location>
        <begin position="77"/>
        <end position="95"/>
    </location>
</feature>
<name>A0ABQ3UEC3_STRHY</name>
<dbReference type="SUPFAM" id="SSF103481">
    <property type="entry name" value="Multidrug resistance efflux transporter EmrE"/>
    <property type="match status" value="1"/>
</dbReference>
<dbReference type="Gene3D" id="1.10.3730.20">
    <property type="match status" value="1"/>
</dbReference>
<gene>
    <name evidence="3" type="ORF">TPA0910_83310</name>
</gene>
<dbReference type="PANTHER" id="PTHR40761:SF1">
    <property type="entry name" value="CONSERVED INTEGRAL MEMBRANE ALANINE VALINE AND LEUCINE RICH PROTEIN-RELATED"/>
    <property type="match status" value="1"/>
</dbReference>
<evidence type="ECO:0000313" key="3">
    <source>
        <dbReference type="EMBL" id="GHJ33898.1"/>
    </source>
</evidence>
<feature type="compositionally biased region" description="Basic and acidic residues" evidence="1">
    <location>
        <begin position="282"/>
        <end position="305"/>
    </location>
</feature>
<evidence type="ECO:0000256" key="2">
    <source>
        <dbReference type="SAM" id="Phobius"/>
    </source>
</evidence>
<dbReference type="InterPro" id="IPR037185">
    <property type="entry name" value="EmrE-like"/>
</dbReference>
<feature type="transmembrane region" description="Helical" evidence="2">
    <location>
        <begin position="199"/>
        <end position="217"/>
    </location>
</feature>
<keyword evidence="2" id="KW-0472">Membrane</keyword>
<feature type="region of interest" description="Disordered" evidence="1">
    <location>
        <begin position="278"/>
        <end position="305"/>
    </location>
</feature>
<accession>A0ABQ3UEC3</accession>
<dbReference type="PANTHER" id="PTHR40761">
    <property type="entry name" value="CONSERVED INTEGRAL MEMBRANE ALANINE VALINE AND LEUCINE RICH PROTEIN-RELATED"/>
    <property type="match status" value="1"/>
</dbReference>
<dbReference type="Proteomes" id="UP001054854">
    <property type="component" value="Unassembled WGS sequence"/>
</dbReference>
<evidence type="ECO:0000256" key="1">
    <source>
        <dbReference type="SAM" id="MobiDB-lite"/>
    </source>
</evidence>